<dbReference type="EMBL" id="JAEPRC010000719">
    <property type="protein sequence ID" value="KAG2192500.1"/>
    <property type="molecule type" value="Genomic_DNA"/>
</dbReference>
<dbReference type="PANTHER" id="PTHR11360:SF284">
    <property type="entry name" value="EG:103B4.3 PROTEIN-RELATED"/>
    <property type="match status" value="1"/>
</dbReference>
<name>A0A8H7UR47_9FUNG</name>
<dbReference type="InterPro" id="IPR036259">
    <property type="entry name" value="MFS_trans_sf"/>
</dbReference>
<keyword evidence="1" id="KW-0812">Transmembrane</keyword>
<dbReference type="InterPro" id="IPR050327">
    <property type="entry name" value="Proton-linked_MCT"/>
</dbReference>
<keyword evidence="1" id="KW-1133">Transmembrane helix</keyword>
<dbReference type="Proteomes" id="UP000650833">
    <property type="component" value="Unassembled WGS sequence"/>
</dbReference>
<dbReference type="SUPFAM" id="SSF103473">
    <property type="entry name" value="MFS general substrate transporter"/>
    <property type="match status" value="1"/>
</dbReference>
<feature type="transmembrane region" description="Helical" evidence="1">
    <location>
        <begin position="20"/>
        <end position="41"/>
    </location>
</feature>
<evidence type="ECO:0000313" key="2">
    <source>
        <dbReference type="EMBL" id="KAG2192500.1"/>
    </source>
</evidence>
<comment type="caution">
    <text evidence="2">The sequence shown here is derived from an EMBL/GenBank/DDBJ whole genome shotgun (WGS) entry which is preliminary data.</text>
</comment>
<feature type="transmembrane region" description="Helical" evidence="1">
    <location>
        <begin position="218"/>
        <end position="238"/>
    </location>
</feature>
<dbReference type="PANTHER" id="PTHR11360">
    <property type="entry name" value="MONOCARBOXYLATE TRANSPORTER"/>
    <property type="match status" value="1"/>
</dbReference>
<proteinExistence type="predicted"/>
<gene>
    <name evidence="2" type="ORF">INT46_007138</name>
</gene>
<dbReference type="Gene3D" id="1.20.1250.20">
    <property type="entry name" value="MFS general substrate transporter like domains"/>
    <property type="match status" value="1"/>
</dbReference>
<feature type="transmembrane region" description="Helical" evidence="1">
    <location>
        <begin position="295"/>
        <end position="314"/>
    </location>
</feature>
<feature type="transmembrane region" description="Helical" evidence="1">
    <location>
        <begin position="258"/>
        <end position="280"/>
    </location>
</feature>
<keyword evidence="3" id="KW-1185">Reference proteome</keyword>
<evidence type="ECO:0000256" key="1">
    <source>
        <dbReference type="SAM" id="Phobius"/>
    </source>
</evidence>
<dbReference type="AlphaFoldDB" id="A0A8H7UR47"/>
<accession>A0A8H7UR47</accession>
<evidence type="ECO:0000313" key="3">
    <source>
        <dbReference type="Proteomes" id="UP000650833"/>
    </source>
</evidence>
<reference evidence="2" key="1">
    <citation type="submission" date="2020-12" db="EMBL/GenBank/DDBJ databases">
        <title>Metabolic potential, ecology and presence of endohyphal bacteria is reflected in genomic diversity of Mucoromycotina.</title>
        <authorList>
            <person name="Muszewska A."/>
            <person name="Okrasinska A."/>
            <person name="Steczkiewicz K."/>
            <person name="Drgas O."/>
            <person name="Orlowska M."/>
            <person name="Perlinska-Lenart U."/>
            <person name="Aleksandrzak-Piekarczyk T."/>
            <person name="Szatraj K."/>
            <person name="Zielenkiewicz U."/>
            <person name="Pilsyk S."/>
            <person name="Malc E."/>
            <person name="Mieczkowski P."/>
            <person name="Kruszewska J.S."/>
            <person name="Biernat P."/>
            <person name="Pawlowska J."/>
        </authorList>
    </citation>
    <scope>NUCLEOTIDE SEQUENCE</scope>
    <source>
        <strain evidence="2">CBS 226.32</strain>
    </source>
</reference>
<keyword evidence="1" id="KW-0472">Membrane</keyword>
<sequence>MIWQLQLSQGILFGASSSIIFYIGMSGVQSCVGGLIMPLIITPINKHFGVNTYLFSDSRGYHMHILSYIGFFIQDKIIACQNGSNDEEAGSSSIEPTAIKTIIKTEKYTFKQILISPFEVIQFDVLKDINFILWCLADIVIKLNYYTPLFFLPSYATSLGLKNTKGSSLISITASCNAIRRIFVGIIAYYIGHINTVISTSLFAGCSAFSIWKFAYNFFLLVIFASIFGFFGGVFVTLGPSTTAVTTGLDKFKLEYSIFLLVTVVAMFGPNLADALEVYFTTNHNQEPYLTCKLFTGYGYILRVVIMIVLKWRIKQGNLFSKL</sequence>
<feature type="transmembrane region" description="Helical" evidence="1">
    <location>
        <begin position="187"/>
        <end position="212"/>
    </location>
</feature>
<organism evidence="2 3">
    <name type="scientific">Mucor plumbeus</name>
    <dbReference type="NCBI Taxonomy" id="97098"/>
    <lineage>
        <taxon>Eukaryota</taxon>
        <taxon>Fungi</taxon>
        <taxon>Fungi incertae sedis</taxon>
        <taxon>Mucoromycota</taxon>
        <taxon>Mucoromycotina</taxon>
        <taxon>Mucoromycetes</taxon>
        <taxon>Mucorales</taxon>
        <taxon>Mucorineae</taxon>
        <taxon>Mucoraceae</taxon>
        <taxon>Mucor</taxon>
    </lineage>
</organism>
<protein>
    <submittedName>
        <fullName evidence="2">Uncharacterized protein</fullName>
    </submittedName>
</protein>
<dbReference type="OrthoDB" id="6499973at2759"/>